<dbReference type="AlphaFoldDB" id="A0A6I6CUC7"/>
<organism evidence="2 3">
    <name type="scientific">Guyparkeria halophila</name>
    <dbReference type="NCBI Taxonomy" id="47960"/>
    <lineage>
        <taxon>Bacteria</taxon>
        <taxon>Pseudomonadati</taxon>
        <taxon>Pseudomonadota</taxon>
        <taxon>Gammaproteobacteria</taxon>
        <taxon>Chromatiales</taxon>
        <taxon>Thioalkalibacteraceae</taxon>
        <taxon>Guyparkeria</taxon>
    </lineage>
</organism>
<reference evidence="2 3" key="1">
    <citation type="submission" date="2019-11" db="EMBL/GenBank/DDBJ databases">
        <authorList>
            <person name="Zhang J."/>
            <person name="Sun C."/>
        </authorList>
    </citation>
    <scope>NUCLEOTIDE SEQUENCE [LARGE SCALE GENOMIC DNA]</scope>
    <source>
        <strain evidence="3">sp2</strain>
    </source>
</reference>
<gene>
    <name evidence="2" type="ORF">GM160_03630</name>
</gene>
<protein>
    <recommendedName>
        <fullName evidence="1">Carrier domain-containing protein</fullName>
    </recommendedName>
</protein>
<dbReference type="EMBL" id="CP046415">
    <property type="protein sequence ID" value="QGT78056.1"/>
    <property type="molecule type" value="Genomic_DNA"/>
</dbReference>
<dbReference type="Gene3D" id="1.10.1200.10">
    <property type="entry name" value="ACP-like"/>
    <property type="match status" value="1"/>
</dbReference>
<dbReference type="InterPro" id="IPR036736">
    <property type="entry name" value="ACP-like_sf"/>
</dbReference>
<dbReference type="PROSITE" id="PS50075">
    <property type="entry name" value="CARRIER"/>
    <property type="match status" value="1"/>
</dbReference>
<proteinExistence type="predicted"/>
<dbReference type="InterPro" id="IPR009081">
    <property type="entry name" value="PP-bd_ACP"/>
</dbReference>
<dbReference type="Proteomes" id="UP000427716">
    <property type="component" value="Chromosome"/>
</dbReference>
<evidence type="ECO:0000259" key="1">
    <source>
        <dbReference type="PROSITE" id="PS50075"/>
    </source>
</evidence>
<keyword evidence="3" id="KW-1185">Reference proteome</keyword>
<dbReference type="SUPFAM" id="SSF47336">
    <property type="entry name" value="ACP-like"/>
    <property type="match status" value="1"/>
</dbReference>
<dbReference type="KEGG" id="ghl:GM160_03630"/>
<feature type="domain" description="Carrier" evidence="1">
    <location>
        <begin position="1"/>
        <end position="79"/>
    </location>
</feature>
<dbReference type="Pfam" id="PF00550">
    <property type="entry name" value="PP-binding"/>
    <property type="match status" value="1"/>
</dbReference>
<sequence length="80" mass="8978">MDTVKRYIHDFLAERGAMLTDEETATTNFVEAGVIDSFETLNLFMSLDEEFGVKVSPTEMASPRLQTVDGLASFVRERLS</sequence>
<evidence type="ECO:0000313" key="2">
    <source>
        <dbReference type="EMBL" id="QGT78056.1"/>
    </source>
</evidence>
<accession>A0A6I6CUC7</accession>
<name>A0A6I6CUC7_9GAMM</name>
<evidence type="ECO:0000313" key="3">
    <source>
        <dbReference type="Proteomes" id="UP000427716"/>
    </source>
</evidence>